<dbReference type="Proteomes" id="UP000095008">
    <property type="component" value="Unassembled WGS sequence"/>
</dbReference>
<dbReference type="GO" id="GO:0005886">
    <property type="term" value="C:plasma membrane"/>
    <property type="evidence" value="ECO:0007669"/>
    <property type="project" value="UniProtKB-SubCell"/>
</dbReference>
<evidence type="ECO:0000256" key="4">
    <source>
        <dbReference type="ARBA" id="ARBA00022692"/>
    </source>
</evidence>
<dbReference type="GO" id="GO:0016887">
    <property type="term" value="F:ATP hydrolysis activity"/>
    <property type="evidence" value="ECO:0007669"/>
    <property type="project" value="InterPro"/>
</dbReference>
<dbReference type="GO" id="GO:0140359">
    <property type="term" value="F:ABC-type transporter activity"/>
    <property type="evidence" value="ECO:0007669"/>
    <property type="project" value="InterPro"/>
</dbReference>
<gene>
    <name evidence="12" type="ORF">A6M23_09190</name>
</gene>
<comment type="subcellular location">
    <subcellularLocation>
        <location evidence="1">Cell membrane</location>
        <topology evidence="1">Multi-pass membrane protein</topology>
    </subcellularLocation>
</comment>
<accession>A0A1C2I9J3</accession>
<dbReference type="PANTHER" id="PTHR24221">
    <property type="entry name" value="ATP-BINDING CASSETTE SUB-FAMILY B"/>
    <property type="match status" value="1"/>
</dbReference>
<dbReference type="FunFam" id="3.40.50.300:FF:000299">
    <property type="entry name" value="ABC transporter ATP-binding protein/permease"/>
    <property type="match status" value="1"/>
</dbReference>
<feature type="transmembrane region" description="Helical" evidence="9">
    <location>
        <begin position="88"/>
        <end position="108"/>
    </location>
</feature>
<dbReference type="InterPro" id="IPR011527">
    <property type="entry name" value="ABC1_TM_dom"/>
</dbReference>
<reference evidence="12" key="1">
    <citation type="journal article" date="2016" name="Int. J. Mol. Sci.">
        <title>Comparative genomics of the extreme acidophile Acidithiobacillus thiooxidans reveals intraspecific divergence and niche adaptation.</title>
        <authorList>
            <person name="Zhang X."/>
            <person name="Feng X."/>
            <person name="Tao J."/>
            <person name="Ma L."/>
            <person name="Xiao Y."/>
            <person name="Liang Y."/>
            <person name="Liu X."/>
            <person name="Yin H."/>
        </authorList>
    </citation>
    <scope>NUCLEOTIDE SEQUENCE [LARGE SCALE GENOMIC DNA]</scope>
    <source>
        <strain evidence="12">DXS-W</strain>
    </source>
</reference>
<evidence type="ECO:0000313" key="12">
    <source>
        <dbReference type="EMBL" id="OCX72681.1"/>
    </source>
</evidence>
<dbReference type="InterPro" id="IPR003593">
    <property type="entry name" value="AAA+_ATPase"/>
</dbReference>
<dbReference type="Pfam" id="PF00005">
    <property type="entry name" value="ABC_tran"/>
    <property type="match status" value="1"/>
</dbReference>
<dbReference type="Pfam" id="PF00664">
    <property type="entry name" value="ABC_membrane"/>
    <property type="match status" value="1"/>
</dbReference>
<dbReference type="GO" id="GO:0034040">
    <property type="term" value="F:ATPase-coupled lipid transmembrane transporter activity"/>
    <property type="evidence" value="ECO:0007669"/>
    <property type="project" value="TreeGrafter"/>
</dbReference>
<evidence type="ECO:0000256" key="7">
    <source>
        <dbReference type="ARBA" id="ARBA00022989"/>
    </source>
</evidence>
<dbReference type="GO" id="GO:0005524">
    <property type="term" value="F:ATP binding"/>
    <property type="evidence" value="ECO:0007669"/>
    <property type="project" value="UniProtKB-KW"/>
</dbReference>
<dbReference type="InterPro" id="IPR017871">
    <property type="entry name" value="ABC_transporter-like_CS"/>
</dbReference>
<protein>
    <recommendedName>
        <fullName evidence="14">ABC transporter ATP-binding protein</fullName>
    </recommendedName>
</protein>
<dbReference type="AlphaFoldDB" id="A0A1C2I9J3"/>
<dbReference type="PROSITE" id="PS00211">
    <property type="entry name" value="ABC_TRANSPORTER_1"/>
    <property type="match status" value="1"/>
</dbReference>
<dbReference type="CDD" id="cd18567">
    <property type="entry name" value="ABC_6TM_CvaB_RaxB_like"/>
    <property type="match status" value="1"/>
</dbReference>
<dbReference type="SUPFAM" id="SSF52540">
    <property type="entry name" value="P-loop containing nucleoside triphosphate hydrolases"/>
    <property type="match status" value="1"/>
</dbReference>
<feature type="transmembrane region" description="Helical" evidence="9">
    <location>
        <begin position="114"/>
        <end position="134"/>
    </location>
</feature>
<evidence type="ECO:0000313" key="13">
    <source>
        <dbReference type="Proteomes" id="UP000095008"/>
    </source>
</evidence>
<name>A0A1C2I9J3_ACITH</name>
<evidence type="ECO:0000259" key="11">
    <source>
        <dbReference type="PROSITE" id="PS50929"/>
    </source>
</evidence>
<evidence type="ECO:0000256" key="5">
    <source>
        <dbReference type="ARBA" id="ARBA00022741"/>
    </source>
</evidence>
<dbReference type="SMART" id="SM00382">
    <property type="entry name" value="AAA"/>
    <property type="match status" value="1"/>
</dbReference>
<dbReference type="Gene3D" id="3.40.50.300">
    <property type="entry name" value="P-loop containing nucleotide triphosphate hydrolases"/>
    <property type="match status" value="1"/>
</dbReference>
<dbReference type="InterPro" id="IPR036640">
    <property type="entry name" value="ABC1_TM_sf"/>
</dbReference>
<feature type="domain" description="ABC transporter" evidence="10">
    <location>
        <begin position="288"/>
        <end position="521"/>
    </location>
</feature>
<organism evidence="12 13">
    <name type="scientific">Acidithiobacillus thiooxidans</name>
    <name type="common">Thiobacillus thiooxidans</name>
    <dbReference type="NCBI Taxonomy" id="930"/>
    <lineage>
        <taxon>Bacteria</taxon>
        <taxon>Pseudomonadati</taxon>
        <taxon>Pseudomonadota</taxon>
        <taxon>Acidithiobacillia</taxon>
        <taxon>Acidithiobacillales</taxon>
        <taxon>Acidithiobacillaceae</taxon>
        <taxon>Acidithiobacillus</taxon>
    </lineage>
</organism>
<proteinExistence type="predicted"/>
<dbReference type="EMBL" id="LWRY01000103">
    <property type="protein sequence ID" value="OCX72681.1"/>
    <property type="molecule type" value="Genomic_DNA"/>
</dbReference>
<keyword evidence="13" id="KW-1185">Reference proteome</keyword>
<dbReference type="PANTHER" id="PTHR24221:SF606">
    <property type="entry name" value="COLICIN V SECRETION-PROCESSING ATP-BINDING PROTEIN"/>
    <property type="match status" value="1"/>
</dbReference>
<keyword evidence="6" id="KW-0067">ATP-binding</keyword>
<evidence type="ECO:0000256" key="2">
    <source>
        <dbReference type="ARBA" id="ARBA00022448"/>
    </source>
</evidence>
<keyword evidence="4 9" id="KW-0812">Transmembrane</keyword>
<evidence type="ECO:0000256" key="3">
    <source>
        <dbReference type="ARBA" id="ARBA00022475"/>
    </source>
</evidence>
<keyword evidence="5" id="KW-0547">Nucleotide-binding</keyword>
<dbReference type="Gene3D" id="1.20.1560.10">
    <property type="entry name" value="ABC transporter type 1, transmembrane domain"/>
    <property type="match status" value="1"/>
</dbReference>
<feature type="domain" description="ABC transmembrane type-1" evidence="11">
    <location>
        <begin position="1"/>
        <end position="255"/>
    </location>
</feature>
<keyword evidence="2" id="KW-0813">Transport</keyword>
<dbReference type="InterPro" id="IPR027417">
    <property type="entry name" value="P-loop_NTPase"/>
</dbReference>
<dbReference type="PROSITE" id="PS50929">
    <property type="entry name" value="ABC_TM1F"/>
    <property type="match status" value="1"/>
</dbReference>
<evidence type="ECO:0000256" key="1">
    <source>
        <dbReference type="ARBA" id="ARBA00004651"/>
    </source>
</evidence>
<keyword evidence="7 9" id="KW-1133">Transmembrane helix</keyword>
<evidence type="ECO:0000256" key="9">
    <source>
        <dbReference type="SAM" id="Phobius"/>
    </source>
</evidence>
<dbReference type="InterPro" id="IPR003439">
    <property type="entry name" value="ABC_transporter-like_ATP-bd"/>
</dbReference>
<dbReference type="PROSITE" id="PS50893">
    <property type="entry name" value="ABC_TRANSPORTER_2"/>
    <property type="match status" value="1"/>
</dbReference>
<keyword evidence="3" id="KW-1003">Cell membrane</keyword>
<feature type="transmembrane region" description="Helical" evidence="9">
    <location>
        <begin position="7"/>
        <end position="27"/>
    </location>
</feature>
<comment type="caution">
    <text evidence="12">The sequence shown here is derived from an EMBL/GenBank/DDBJ whole genome shotgun (WGS) entry which is preliminary data.</text>
</comment>
<evidence type="ECO:0000256" key="6">
    <source>
        <dbReference type="ARBA" id="ARBA00022840"/>
    </source>
</evidence>
<feature type="transmembrane region" description="Helical" evidence="9">
    <location>
        <begin position="33"/>
        <end position="55"/>
    </location>
</feature>
<sequence>MLVINDYHLLTLLGIVYLSVTVFSALFSGLRSWVVIHINATLGVQWAANVFAHLMRLPQDFFEKRQIGDLVSRYGAIQEIRNTITTKLVSASLDGLLSVAILVVIAIYSLRLTAIVLVVFALYLLLRWMVFYPLRAATERRIFAAARQQTYLLESIRGIQTLKLFNRETERSAIFSNLLVETTNQNIRVQQLTSLFDVAQKFLIGIGHVVIIWIATLMVMHTEFTVGMLVAYATYASQFMSRGDGLINAWIEFRMLRLYGERLADIALTPPEAHREATYLGAEPKAELDLEGIHYRYAETDQWILQNLFLHVEAGSSIAIIGPSGNGKTTLVKVLLGLVTPEQGTICYGGVDLRHLGLQRYRGYISAVMQSDRLFAGSIANNIAFANPDTPLEKIIEAACLAGIHAEISAMTMGYETLVGDMGSTLSGGQQQRIFLARALLAKPRILILDEATSHLDPATEKQVNAHIRDLQITRIVIAHRPDTVMQCDRIYHLGEGHLTEIDREEYRLALWNSQQPVIKNPVVTPPTGRA</sequence>
<evidence type="ECO:0008006" key="14">
    <source>
        <dbReference type="Google" id="ProtNLM"/>
    </source>
</evidence>
<dbReference type="SUPFAM" id="SSF90123">
    <property type="entry name" value="ABC transporter transmembrane region"/>
    <property type="match status" value="1"/>
</dbReference>
<evidence type="ECO:0000259" key="10">
    <source>
        <dbReference type="PROSITE" id="PS50893"/>
    </source>
</evidence>
<evidence type="ECO:0000256" key="8">
    <source>
        <dbReference type="ARBA" id="ARBA00023136"/>
    </source>
</evidence>
<feature type="transmembrane region" description="Helical" evidence="9">
    <location>
        <begin position="202"/>
        <end position="220"/>
    </location>
</feature>
<keyword evidence="8 9" id="KW-0472">Membrane</keyword>
<dbReference type="InterPro" id="IPR039421">
    <property type="entry name" value="Type_1_exporter"/>
</dbReference>